<sequence>MAGGISLPAALQLLDGQPHRKVVSAFFERLPLAKVLSGGDVSGLLKKVMADGNLSSVLSNPMGVLTGALQAQVGQAAAQLQAAGFSAASGLISSLTSASGLAGAVAAFQAAGDNLSGLTNGQAGLFALAGHDSLLGMLGDAAPAVLAAARVLGPTASPDLLNAITGGIPGMVSAVIGGTMTADAATAWVQQQTIALQGVVMASADALAQGQAMQMLASTVATVSGLMALPPGATASPIQAAIAGFVLPAARAAMDVANAAQRPEQTHDPVDTAGMTSLGG</sequence>
<evidence type="ECO:0000313" key="3">
    <source>
        <dbReference type="Proteomes" id="UP000198704"/>
    </source>
</evidence>
<reference evidence="3" key="1">
    <citation type="submission" date="2016-10" db="EMBL/GenBank/DDBJ databases">
        <authorList>
            <person name="Varghese N."/>
            <person name="Submissions S."/>
        </authorList>
    </citation>
    <scope>NUCLEOTIDE SEQUENCE [LARGE SCALE GENOMIC DNA]</scope>
    <source>
        <strain evidence="3">BL47</strain>
    </source>
</reference>
<dbReference type="Proteomes" id="UP000198704">
    <property type="component" value="Unassembled WGS sequence"/>
</dbReference>
<dbReference type="STRING" id="582672.SAMN05216360_12529"/>
<dbReference type="EMBL" id="FNHS01000025">
    <property type="protein sequence ID" value="SDO51835.1"/>
    <property type="molecule type" value="Genomic_DNA"/>
</dbReference>
<dbReference type="GO" id="GO:0015936">
    <property type="term" value="P:coenzyme A metabolic process"/>
    <property type="evidence" value="ECO:0007669"/>
    <property type="project" value="InterPro"/>
</dbReference>
<dbReference type="InterPro" id="IPR002202">
    <property type="entry name" value="HMG_CoA_Rdtase"/>
</dbReference>
<name>A0A1H0K796_9HYPH</name>
<accession>A0A1H0K796</accession>
<feature type="region of interest" description="Disordered" evidence="1">
    <location>
        <begin position="258"/>
        <end position="280"/>
    </location>
</feature>
<protein>
    <submittedName>
        <fullName evidence="2">Uncharacterized protein</fullName>
    </submittedName>
</protein>
<dbReference type="OrthoDB" id="8005553at2"/>
<gene>
    <name evidence="2" type="ORF">SAMN05216360_12529</name>
</gene>
<dbReference type="RefSeq" id="WP_091722214.1">
    <property type="nucleotide sequence ID" value="NZ_FNHS01000025.1"/>
</dbReference>
<proteinExistence type="predicted"/>
<evidence type="ECO:0000256" key="1">
    <source>
        <dbReference type="SAM" id="MobiDB-lite"/>
    </source>
</evidence>
<evidence type="ECO:0000313" key="2">
    <source>
        <dbReference type="EMBL" id="SDO51835.1"/>
    </source>
</evidence>
<dbReference type="PROSITE" id="PS50065">
    <property type="entry name" value="HMG_COA_REDUCTASE_4"/>
    <property type="match status" value="1"/>
</dbReference>
<dbReference type="GO" id="GO:0004420">
    <property type="term" value="F:hydroxymethylglutaryl-CoA reductase (NADPH) activity"/>
    <property type="evidence" value="ECO:0007669"/>
    <property type="project" value="InterPro"/>
</dbReference>
<organism evidence="2 3">
    <name type="scientific">Methylobacterium phyllostachyos</name>
    <dbReference type="NCBI Taxonomy" id="582672"/>
    <lineage>
        <taxon>Bacteria</taxon>
        <taxon>Pseudomonadati</taxon>
        <taxon>Pseudomonadota</taxon>
        <taxon>Alphaproteobacteria</taxon>
        <taxon>Hyphomicrobiales</taxon>
        <taxon>Methylobacteriaceae</taxon>
        <taxon>Methylobacterium</taxon>
    </lineage>
</organism>
<keyword evidence="3" id="KW-1185">Reference proteome</keyword>
<dbReference type="AlphaFoldDB" id="A0A1H0K796"/>